<feature type="binding site" evidence="17">
    <location>
        <position position="15"/>
    </location>
    <ligand>
        <name>a divalent metal cation</name>
        <dbReference type="ChEBI" id="CHEBI:60240"/>
        <label>1</label>
        <note>catalytic</note>
    </ligand>
</feature>
<reference evidence="20 21" key="1">
    <citation type="submission" date="2018-11" db="EMBL/GenBank/DDBJ databases">
        <title>Genome sequencing of Lautropia sp. KCOM 2505 (= ChDC F240).</title>
        <authorList>
            <person name="Kook J.-K."/>
            <person name="Park S.-N."/>
            <person name="Lim Y.K."/>
        </authorList>
    </citation>
    <scope>NUCLEOTIDE SEQUENCE [LARGE SCALE GENOMIC DNA]</scope>
    <source>
        <strain evidence="20 21">KCOM 2505</strain>
    </source>
</reference>
<keyword evidence="10 18" id="KW-0269">Exonuclease</keyword>
<keyword evidence="8 17" id="KW-0479">Metal-binding</keyword>
<gene>
    <name evidence="18" type="primary">dnaQ</name>
    <name evidence="20" type="ORF">EHV23_03435</name>
</gene>
<dbReference type="InterPro" id="IPR036397">
    <property type="entry name" value="RNaseH_sf"/>
</dbReference>
<evidence type="ECO:0000256" key="4">
    <source>
        <dbReference type="ARBA" id="ARBA00022679"/>
    </source>
</evidence>
<evidence type="ECO:0000256" key="6">
    <source>
        <dbReference type="ARBA" id="ARBA00022705"/>
    </source>
</evidence>
<dbReference type="GO" id="GO:0046872">
    <property type="term" value="F:metal ion binding"/>
    <property type="evidence" value="ECO:0007669"/>
    <property type="project" value="UniProtKB-KW"/>
</dbReference>
<evidence type="ECO:0000256" key="5">
    <source>
        <dbReference type="ARBA" id="ARBA00022695"/>
    </source>
</evidence>
<accession>A0A426FRG4</accession>
<comment type="cofactor">
    <cofactor evidence="17">
        <name>Mg(2+)</name>
        <dbReference type="ChEBI" id="CHEBI:18420"/>
    </cofactor>
    <cofactor evidence="17">
        <name>Mn(2+)</name>
        <dbReference type="ChEBI" id="CHEBI:29035"/>
    </cofactor>
    <text evidence="17">Binds 2 divalent metal cations. Magnesium or manganese.</text>
</comment>
<evidence type="ECO:0000256" key="13">
    <source>
        <dbReference type="ARBA" id="ARBA00023211"/>
    </source>
</evidence>
<dbReference type="SMART" id="SM00479">
    <property type="entry name" value="EXOIII"/>
    <property type="match status" value="1"/>
</dbReference>
<comment type="caution">
    <text evidence="20">The sequence shown here is derived from an EMBL/GenBank/DDBJ whole genome shotgun (WGS) entry which is preliminary data.</text>
</comment>
<dbReference type="GO" id="GO:0008408">
    <property type="term" value="F:3'-5' exonuclease activity"/>
    <property type="evidence" value="ECO:0007669"/>
    <property type="project" value="TreeGrafter"/>
</dbReference>
<evidence type="ECO:0000256" key="12">
    <source>
        <dbReference type="ARBA" id="ARBA00022932"/>
    </source>
</evidence>
<dbReference type="Proteomes" id="UP000270261">
    <property type="component" value="Unassembled WGS sequence"/>
</dbReference>
<dbReference type="InterPro" id="IPR013520">
    <property type="entry name" value="Ribonucl_H"/>
</dbReference>
<evidence type="ECO:0000256" key="16">
    <source>
        <dbReference type="PIRSR" id="PIRSR606309-2"/>
    </source>
</evidence>
<proteinExistence type="predicted"/>
<feature type="binding site" evidence="16">
    <location>
        <position position="13"/>
    </location>
    <ligand>
        <name>substrate</name>
    </ligand>
</feature>
<protein>
    <recommendedName>
        <fullName evidence="3 18">DNA polymerase III subunit epsilon</fullName>
        <ecNumber evidence="2 18">2.7.7.7</ecNumber>
    </recommendedName>
</protein>
<evidence type="ECO:0000256" key="17">
    <source>
        <dbReference type="PIRSR" id="PIRSR606309-3"/>
    </source>
</evidence>
<keyword evidence="12 18" id="KW-0239">DNA-directed DNA polymerase</keyword>
<evidence type="ECO:0000256" key="8">
    <source>
        <dbReference type="ARBA" id="ARBA00022723"/>
    </source>
</evidence>
<dbReference type="GO" id="GO:0045004">
    <property type="term" value="P:DNA replication proofreading"/>
    <property type="evidence" value="ECO:0007669"/>
    <property type="project" value="TreeGrafter"/>
</dbReference>
<evidence type="ECO:0000256" key="18">
    <source>
        <dbReference type="RuleBase" id="RU364087"/>
    </source>
</evidence>
<dbReference type="RefSeq" id="WP_125094721.1">
    <property type="nucleotide sequence ID" value="NZ_RRUE01000001.1"/>
</dbReference>
<dbReference type="FunFam" id="3.30.420.10:FF:000012">
    <property type="entry name" value="DNA polymerase III subunit epsilon"/>
    <property type="match status" value="1"/>
</dbReference>
<evidence type="ECO:0000256" key="3">
    <source>
        <dbReference type="ARBA" id="ARBA00020352"/>
    </source>
</evidence>
<feature type="binding site" evidence="16">
    <location>
        <position position="63"/>
    </location>
    <ligand>
        <name>substrate</name>
    </ligand>
</feature>
<dbReference type="NCBIfam" id="TIGR00573">
    <property type="entry name" value="dnaq"/>
    <property type="match status" value="1"/>
</dbReference>
<keyword evidence="21" id="KW-1185">Reference proteome</keyword>
<sequence length="244" mass="27046">MTEEAPERQVVLDTETTGLDAGKGHRIIEIGCVEMVNRRITRNNLHLYINPEREVDEGAAAVHGMTWDDLRDKPTFAQIAGQFLDFCRGAEIIIHNAPFDTGFLDAELARLDLGTFASHVSGITDSLLMARERYPGKRNNLDALCERLMIPNKHRTLHGALLDSELLAEVYLGLTRGQGTFDIGGGSEEEETGTVADAGGRWPPKGLKVRLAADAERQLHEQGLLALEKQFKSTMRWRGERGAE</sequence>
<evidence type="ECO:0000313" key="21">
    <source>
        <dbReference type="Proteomes" id="UP000270261"/>
    </source>
</evidence>
<evidence type="ECO:0000313" key="20">
    <source>
        <dbReference type="EMBL" id="RRN45293.1"/>
    </source>
</evidence>
<keyword evidence="9 18" id="KW-0378">Hydrolase</keyword>
<dbReference type="OrthoDB" id="9804290at2"/>
<dbReference type="Pfam" id="PF00929">
    <property type="entry name" value="RNase_T"/>
    <property type="match status" value="1"/>
</dbReference>
<keyword evidence="6 18" id="KW-0235">DNA replication</keyword>
<feature type="active site" description="Proton acceptor" evidence="15">
    <location>
        <position position="158"/>
    </location>
</feature>
<evidence type="ECO:0000256" key="2">
    <source>
        <dbReference type="ARBA" id="ARBA00012417"/>
    </source>
</evidence>
<comment type="cofactor">
    <cofactor evidence="1 18">
        <name>Mn(2+)</name>
        <dbReference type="ChEBI" id="CHEBI:29035"/>
    </cofactor>
</comment>
<name>A0A426FRG4_9BURK</name>
<dbReference type="EMBL" id="RRUE01000001">
    <property type="protein sequence ID" value="RRN45293.1"/>
    <property type="molecule type" value="Genomic_DNA"/>
</dbReference>
<dbReference type="PANTHER" id="PTHR30231:SF41">
    <property type="entry name" value="DNA POLYMERASE III SUBUNIT EPSILON"/>
    <property type="match status" value="1"/>
</dbReference>
<keyword evidence="11 17" id="KW-0460">Magnesium</keyword>
<dbReference type="EC" id="2.7.7.7" evidence="2 18"/>
<comment type="catalytic activity">
    <reaction evidence="14 18">
        <text>DNA(n) + a 2'-deoxyribonucleoside 5'-triphosphate = DNA(n+1) + diphosphate</text>
        <dbReference type="Rhea" id="RHEA:22508"/>
        <dbReference type="Rhea" id="RHEA-COMP:17339"/>
        <dbReference type="Rhea" id="RHEA-COMP:17340"/>
        <dbReference type="ChEBI" id="CHEBI:33019"/>
        <dbReference type="ChEBI" id="CHEBI:61560"/>
        <dbReference type="ChEBI" id="CHEBI:173112"/>
        <dbReference type="EC" id="2.7.7.7"/>
    </reaction>
</comment>
<dbReference type="InterPro" id="IPR012337">
    <property type="entry name" value="RNaseH-like_sf"/>
</dbReference>
<keyword evidence="7 18" id="KW-0540">Nuclease</keyword>
<keyword evidence="4 18" id="KW-0808">Transferase</keyword>
<dbReference type="GO" id="GO:0003677">
    <property type="term" value="F:DNA binding"/>
    <property type="evidence" value="ECO:0007669"/>
    <property type="project" value="InterPro"/>
</dbReference>
<feature type="binding site" evidence="16">
    <location>
        <position position="163"/>
    </location>
    <ligand>
        <name>substrate</name>
    </ligand>
</feature>
<organism evidence="20 21">
    <name type="scientific">Lautropia dentalis</name>
    <dbReference type="NCBI Taxonomy" id="2490857"/>
    <lineage>
        <taxon>Bacteria</taxon>
        <taxon>Pseudomonadati</taxon>
        <taxon>Pseudomonadota</taxon>
        <taxon>Betaproteobacteria</taxon>
        <taxon>Burkholderiales</taxon>
        <taxon>Burkholderiaceae</taxon>
        <taxon>Lautropia</taxon>
    </lineage>
</organism>
<evidence type="ECO:0000256" key="15">
    <source>
        <dbReference type="PIRSR" id="PIRSR606309-1"/>
    </source>
</evidence>
<evidence type="ECO:0000256" key="10">
    <source>
        <dbReference type="ARBA" id="ARBA00022839"/>
    </source>
</evidence>
<feature type="domain" description="Exonuclease" evidence="19">
    <location>
        <begin position="8"/>
        <end position="180"/>
    </location>
</feature>
<comment type="function">
    <text evidence="18">DNA polymerase III is a complex, multichain enzyme responsible for most of the replicative synthesis in bacteria. The epsilon subunit contain the editing function and is a proofreading 3'-5' exonuclease.</text>
</comment>
<dbReference type="GO" id="GO:0003887">
    <property type="term" value="F:DNA-directed DNA polymerase activity"/>
    <property type="evidence" value="ECO:0007669"/>
    <property type="project" value="UniProtKB-KW"/>
</dbReference>
<evidence type="ECO:0000259" key="19">
    <source>
        <dbReference type="SMART" id="SM00479"/>
    </source>
</evidence>
<dbReference type="SUPFAM" id="SSF53098">
    <property type="entry name" value="Ribonuclease H-like"/>
    <property type="match status" value="1"/>
</dbReference>
<evidence type="ECO:0000256" key="9">
    <source>
        <dbReference type="ARBA" id="ARBA00022801"/>
    </source>
</evidence>
<dbReference type="Gene3D" id="3.30.420.10">
    <property type="entry name" value="Ribonuclease H-like superfamily/Ribonuclease H"/>
    <property type="match status" value="1"/>
</dbReference>
<dbReference type="PANTHER" id="PTHR30231">
    <property type="entry name" value="DNA POLYMERASE III SUBUNIT EPSILON"/>
    <property type="match status" value="1"/>
</dbReference>
<dbReference type="InterPro" id="IPR006309">
    <property type="entry name" value="DnaQ_proteo"/>
</dbReference>
<keyword evidence="13 17" id="KW-0464">Manganese</keyword>
<keyword evidence="5 18" id="KW-0548">Nucleotidyltransferase</keyword>
<feature type="binding site" evidence="17">
    <location>
        <position position="13"/>
    </location>
    <ligand>
        <name>a divalent metal cation</name>
        <dbReference type="ChEBI" id="CHEBI:60240"/>
        <label>1</label>
        <note>catalytic</note>
    </ligand>
</feature>
<dbReference type="InterPro" id="IPR006054">
    <property type="entry name" value="DnaQ"/>
</dbReference>
<feature type="binding site" evidence="17">
    <location>
        <position position="163"/>
    </location>
    <ligand>
        <name>a divalent metal cation</name>
        <dbReference type="ChEBI" id="CHEBI:60240"/>
        <label>1</label>
        <note>catalytic</note>
    </ligand>
</feature>
<dbReference type="GO" id="GO:0005829">
    <property type="term" value="C:cytosol"/>
    <property type="evidence" value="ECO:0007669"/>
    <property type="project" value="TreeGrafter"/>
</dbReference>
<dbReference type="NCBIfam" id="TIGR01406">
    <property type="entry name" value="dnaQ_proteo"/>
    <property type="match status" value="1"/>
</dbReference>
<feature type="binding site" evidence="16">
    <location>
        <position position="15"/>
    </location>
    <ligand>
        <name>substrate</name>
    </ligand>
</feature>
<evidence type="ECO:0000256" key="11">
    <source>
        <dbReference type="ARBA" id="ARBA00022842"/>
    </source>
</evidence>
<evidence type="ECO:0000256" key="14">
    <source>
        <dbReference type="ARBA" id="ARBA00049244"/>
    </source>
</evidence>
<comment type="subunit">
    <text evidence="18">DNA polymerase III contains a core (composed of alpha, epsilon and theta chains) that associates with a tau subunit. This core dimerizes to form the POLIII' complex. PolIII' associates with the gamma complex (composed of gamma, delta, delta', psi and chi chains) and with the beta chain to form the complete DNA polymerase III complex.</text>
</comment>
<evidence type="ECO:0000256" key="1">
    <source>
        <dbReference type="ARBA" id="ARBA00001936"/>
    </source>
</evidence>
<dbReference type="CDD" id="cd06131">
    <property type="entry name" value="DNA_pol_III_epsilon_Ecoli_like"/>
    <property type="match status" value="1"/>
</dbReference>
<evidence type="ECO:0000256" key="7">
    <source>
        <dbReference type="ARBA" id="ARBA00022722"/>
    </source>
</evidence>
<dbReference type="AlphaFoldDB" id="A0A426FRG4"/>
<dbReference type="NCBIfam" id="NF004316">
    <property type="entry name" value="PRK05711.1"/>
    <property type="match status" value="1"/>
</dbReference>